<evidence type="ECO:0000256" key="1">
    <source>
        <dbReference type="SAM" id="MobiDB-lite"/>
    </source>
</evidence>
<evidence type="ECO:0000256" key="2">
    <source>
        <dbReference type="SAM" id="SignalP"/>
    </source>
</evidence>
<proteinExistence type="predicted"/>
<reference evidence="4" key="1">
    <citation type="submission" date="2020-07" db="EMBL/GenBank/DDBJ databases">
        <authorList>
            <person name="Partida-Martinez L."/>
            <person name="Huntemann M."/>
            <person name="Clum A."/>
            <person name="Wang J."/>
            <person name="Palaniappan K."/>
            <person name="Ritter S."/>
            <person name="Chen I.-M."/>
            <person name="Stamatis D."/>
            <person name="Reddy T."/>
            <person name="O'Malley R."/>
            <person name="Daum C."/>
            <person name="Shapiro N."/>
            <person name="Ivanova N."/>
            <person name="Kyrpides N."/>
            <person name="Woyke T."/>
        </authorList>
    </citation>
    <scope>NUCLEOTIDE SEQUENCE [LARGE SCALE GENOMIC DNA]</scope>
    <source>
        <strain evidence="4">AT2.8</strain>
    </source>
</reference>
<gene>
    <name evidence="3" type="ORF">F4694_005060</name>
</gene>
<feature type="region of interest" description="Disordered" evidence="1">
    <location>
        <begin position="87"/>
        <end position="106"/>
    </location>
</feature>
<evidence type="ECO:0000313" key="4">
    <source>
        <dbReference type="Proteomes" id="UP000548423"/>
    </source>
</evidence>
<feature type="compositionally biased region" description="Gly residues" evidence="1">
    <location>
        <begin position="94"/>
        <end position="106"/>
    </location>
</feature>
<accession>A0A852TL22</accession>
<reference evidence="4" key="2">
    <citation type="submission" date="2020-08" db="EMBL/GenBank/DDBJ databases">
        <title>The Agave Microbiome: Exploring the role of microbial communities in plant adaptations to desert environments.</title>
        <authorList>
            <person name="Partida-Martinez L.P."/>
        </authorList>
    </citation>
    <scope>NUCLEOTIDE SEQUENCE [LARGE SCALE GENOMIC DNA]</scope>
    <source>
        <strain evidence="4">AT2.8</strain>
    </source>
</reference>
<comment type="caution">
    <text evidence="3">The sequence shown here is derived from an EMBL/GenBank/DDBJ whole genome shotgun (WGS) entry which is preliminary data.</text>
</comment>
<name>A0A852TL22_9BACI</name>
<feature type="signal peptide" evidence="2">
    <location>
        <begin position="1"/>
        <end position="22"/>
    </location>
</feature>
<dbReference type="Proteomes" id="UP000548423">
    <property type="component" value="Unassembled WGS sequence"/>
</dbReference>
<evidence type="ECO:0000313" key="3">
    <source>
        <dbReference type="EMBL" id="NYE08217.1"/>
    </source>
</evidence>
<keyword evidence="2" id="KW-0732">Signal</keyword>
<feature type="chain" id="PRO_5038853699" description="Aminotransferase yhxA" evidence="2">
    <location>
        <begin position="23"/>
        <end position="106"/>
    </location>
</feature>
<evidence type="ECO:0008006" key="5">
    <source>
        <dbReference type="Google" id="ProtNLM"/>
    </source>
</evidence>
<dbReference type="PROSITE" id="PS51257">
    <property type="entry name" value="PROKAR_LIPOPROTEIN"/>
    <property type="match status" value="1"/>
</dbReference>
<organism evidence="3 4">
    <name type="scientific">Neobacillus niacini</name>
    <dbReference type="NCBI Taxonomy" id="86668"/>
    <lineage>
        <taxon>Bacteria</taxon>
        <taxon>Bacillati</taxon>
        <taxon>Bacillota</taxon>
        <taxon>Bacilli</taxon>
        <taxon>Bacillales</taxon>
        <taxon>Bacillaceae</taxon>
        <taxon>Neobacillus</taxon>
    </lineage>
</organism>
<sequence length="106" mass="11552">MRKTQWLITGVLTSLMAGTTLSGCSQTQDLPPVPEDTDCADWEWDDDEGVWQCDDTRSTHYGHFFYGGLFFHSRSALLNSSAYKSYKSSSSFKGGFGSGSKGGFGG</sequence>
<protein>
    <recommendedName>
        <fullName evidence="5">Aminotransferase yhxA</fullName>
    </recommendedName>
</protein>
<dbReference type="AlphaFoldDB" id="A0A852TL22"/>
<dbReference type="EMBL" id="JACCBX010000012">
    <property type="protein sequence ID" value="NYE08217.1"/>
    <property type="molecule type" value="Genomic_DNA"/>
</dbReference>